<reference evidence="2" key="1">
    <citation type="submission" date="2017-05" db="EMBL/GenBank/DDBJ databases">
        <authorList>
            <person name="Sharma S."/>
            <person name="Sidhu C."/>
            <person name="Pinnaka A.K."/>
        </authorList>
    </citation>
    <scope>NUCLEOTIDE SEQUENCE [LARGE SCALE GENOMIC DNA]</scope>
    <source>
        <strain evidence="2">AK93</strain>
    </source>
</reference>
<gene>
    <name evidence="1" type="ORF">CAL65_15240</name>
</gene>
<dbReference type="InterPro" id="IPR021831">
    <property type="entry name" value="ParD-like"/>
</dbReference>
<dbReference type="Proteomes" id="UP000256763">
    <property type="component" value="Unassembled WGS sequence"/>
</dbReference>
<dbReference type="EMBL" id="NFZW01000016">
    <property type="protein sequence ID" value="RFA34394.1"/>
    <property type="molecule type" value="Genomic_DNA"/>
</dbReference>
<evidence type="ECO:0000313" key="2">
    <source>
        <dbReference type="Proteomes" id="UP000256763"/>
    </source>
</evidence>
<sequence>MSNAVKLQGPFYGFIRREAQTMRRSMPSQLEYLALLGYQVERKGLLSKEKIGELLAELPYDLLPPEVQRARLDAAFEELEDLPQNETLLADLKARGEPVSGVDSSGELIDKSL</sequence>
<dbReference type="Pfam" id="PF11903">
    <property type="entry name" value="ParD_like"/>
    <property type="match status" value="1"/>
</dbReference>
<protein>
    <submittedName>
        <fullName evidence="1">Uncharacterized protein</fullName>
    </submittedName>
</protein>
<evidence type="ECO:0000313" key="1">
    <source>
        <dbReference type="EMBL" id="RFA34394.1"/>
    </source>
</evidence>
<accession>A0A3E0WN55</accession>
<organism evidence="1 2">
    <name type="scientific">Alkalilimnicola ehrlichii</name>
    <dbReference type="NCBI Taxonomy" id="351052"/>
    <lineage>
        <taxon>Bacteria</taxon>
        <taxon>Pseudomonadati</taxon>
        <taxon>Pseudomonadota</taxon>
        <taxon>Gammaproteobacteria</taxon>
        <taxon>Chromatiales</taxon>
        <taxon>Ectothiorhodospiraceae</taxon>
        <taxon>Alkalilimnicola</taxon>
    </lineage>
</organism>
<dbReference type="RefSeq" id="WP_116302985.1">
    <property type="nucleotide sequence ID" value="NZ_NFZV01000016.1"/>
</dbReference>
<name>A0A3E0WN55_9GAMM</name>
<comment type="caution">
    <text evidence="1">The sequence shown here is derived from an EMBL/GenBank/DDBJ whole genome shotgun (WGS) entry which is preliminary data.</text>
</comment>
<dbReference type="OrthoDB" id="5422561at2"/>
<dbReference type="AlphaFoldDB" id="A0A3E0WN55"/>
<proteinExistence type="predicted"/>
<keyword evidence="2" id="KW-1185">Reference proteome</keyword>